<keyword evidence="2" id="KW-1185">Reference proteome</keyword>
<proteinExistence type="predicted"/>
<name>A0A200Q918_MACCD</name>
<evidence type="ECO:0000313" key="2">
    <source>
        <dbReference type="Proteomes" id="UP000195402"/>
    </source>
</evidence>
<dbReference type="Proteomes" id="UP000195402">
    <property type="component" value="Unassembled WGS sequence"/>
</dbReference>
<organism evidence="1 2">
    <name type="scientific">Macleaya cordata</name>
    <name type="common">Five-seeded plume-poppy</name>
    <name type="synonym">Bocconia cordata</name>
    <dbReference type="NCBI Taxonomy" id="56857"/>
    <lineage>
        <taxon>Eukaryota</taxon>
        <taxon>Viridiplantae</taxon>
        <taxon>Streptophyta</taxon>
        <taxon>Embryophyta</taxon>
        <taxon>Tracheophyta</taxon>
        <taxon>Spermatophyta</taxon>
        <taxon>Magnoliopsida</taxon>
        <taxon>Ranunculales</taxon>
        <taxon>Papaveraceae</taxon>
        <taxon>Papaveroideae</taxon>
        <taxon>Macleaya</taxon>
    </lineage>
</organism>
<comment type="caution">
    <text evidence="1">The sequence shown here is derived from an EMBL/GenBank/DDBJ whole genome shotgun (WGS) entry which is preliminary data.</text>
</comment>
<dbReference type="InParanoid" id="A0A200Q918"/>
<gene>
    <name evidence="1" type="ORF">BVC80_165g18</name>
</gene>
<sequence>MYSSRSTLMQKTTCPSSWNSEMLAFLVEVVGANPTNVLFFNYIEWKDPPLGLGSPRAVFSSDCLSRILAGSARFYPAQGFASLKIVLPTKKKKKINCDVKLLKRCQSNHSEQWSSSTTIIPVVFIEPWL</sequence>
<dbReference type="EMBL" id="MVGT01002665">
    <property type="protein sequence ID" value="OVA06993.1"/>
    <property type="molecule type" value="Genomic_DNA"/>
</dbReference>
<dbReference type="AlphaFoldDB" id="A0A200Q918"/>
<protein>
    <submittedName>
        <fullName evidence="1">Uncharacterized protein</fullName>
    </submittedName>
</protein>
<evidence type="ECO:0000313" key="1">
    <source>
        <dbReference type="EMBL" id="OVA06993.1"/>
    </source>
</evidence>
<reference evidence="1 2" key="1">
    <citation type="journal article" date="2017" name="Mol. Plant">
        <title>The Genome of Medicinal Plant Macleaya cordata Provides New Insights into Benzylisoquinoline Alkaloids Metabolism.</title>
        <authorList>
            <person name="Liu X."/>
            <person name="Liu Y."/>
            <person name="Huang P."/>
            <person name="Ma Y."/>
            <person name="Qing Z."/>
            <person name="Tang Q."/>
            <person name="Cao H."/>
            <person name="Cheng P."/>
            <person name="Zheng Y."/>
            <person name="Yuan Z."/>
            <person name="Zhou Y."/>
            <person name="Liu J."/>
            <person name="Tang Z."/>
            <person name="Zhuo Y."/>
            <person name="Zhang Y."/>
            <person name="Yu L."/>
            <person name="Huang J."/>
            <person name="Yang P."/>
            <person name="Peng Q."/>
            <person name="Zhang J."/>
            <person name="Jiang W."/>
            <person name="Zhang Z."/>
            <person name="Lin K."/>
            <person name="Ro D.K."/>
            <person name="Chen X."/>
            <person name="Xiong X."/>
            <person name="Shang Y."/>
            <person name="Huang S."/>
            <person name="Zeng J."/>
        </authorList>
    </citation>
    <scope>NUCLEOTIDE SEQUENCE [LARGE SCALE GENOMIC DNA]</scope>
    <source>
        <strain evidence="2">cv. BLH2017</strain>
        <tissue evidence="1">Root</tissue>
    </source>
</reference>
<accession>A0A200Q918</accession>